<dbReference type="Proteomes" id="UP001596495">
    <property type="component" value="Unassembled WGS sequence"/>
</dbReference>
<evidence type="ECO:0000313" key="1">
    <source>
        <dbReference type="EMBL" id="MFC7435835.1"/>
    </source>
</evidence>
<accession>A0ABW2RCP1</accession>
<evidence type="ECO:0008006" key="3">
    <source>
        <dbReference type="Google" id="ProtNLM"/>
    </source>
</evidence>
<comment type="caution">
    <text evidence="1">The sequence shown here is derived from an EMBL/GenBank/DDBJ whole genome shotgun (WGS) entry which is preliminary data.</text>
</comment>
<proteinExistence type="predicted"/>
<evidence type="ECO:0000313" key="2">
    <source>
        <dbReference type="Proteomes" id="UP001596495"/>
    </source>
</evidence>
<name>A0ABW2RCP1_9BURK</name>
<gene>
    <name evidence="1" type="ORF">ACFQNJ_15070</name>
</gene>
<sequence length="117" mass="12852">MTNTHFTEHPPVPQVLQEALKDYPELIAQLQDAIADLGIRPGMSREQRTDQFEMAIGSLEGGLNHFVGLAAAEVRAAEATGDAALIAKARGKEMLMSDCRHDIGVDELMAFFRWGQD</sequence>
<keyword evidence="2" id="KW-1185">Reference proteome</keyword>
<dbReference type="EMBL" id="JBHTBX010000011">
    <property type="protein sequence ID" value="MFC7435835.1"/>
    <property type="molecule type" value="Genomic_DNA"/>
</dbReference>
<dbReference type="RefSeq" id="WP_382259061.1">
    <property type="nucleotide sequence ID" value="NZ_JBHTBX010000011.1"/>
</dbReference>
<reference evidence="2" key="1">
    <citation type="journal article" date="2019" name="Int. J. Syst. Evol. Microbiol.">
        <title>The Global Catalogue of Microorganisms (GCM) 10K type strain sequencing project: providing services to taxonomists for standard genome sequencing and annotation.</title>
        <authorList>
            <consortium name="The Broad Institute Genomics Platform"/>
            <consortium name="The Broad Institute Genome Sequencing Center for Infectious Disease"/>
            <person name="Wu L."/>
            <person name="Ma J."/>
        </authorList>
    </citation>
    <scope>NUCLEOTIDE SEQUENCE [LARGE SCALE GENOMIC DNA]</scope>
    <source>
        <strain evidence="2">CCUG 54518</strain>
    </source>
</reference>
<protein>
    <recommendedName>
        <fullName evidence="3">HPt domain-containing protein</fullName>
    </recommendedName>
</protein>
<organism evidence="1 2">
    <name type="scientific">Hydrogenophaga bisanensis</name>
    <dbReference type="NCBI Taxonomy" id="439611"/>
    <lineage>
        <taxon>Bacteria</taxon>
        <taxon>Pseudomonadati</taxon>
        <taxon>Pseudomonadota</taxon>
        <taxon>Betaproteobacteria</taxon>
        <taxon>Burkholderiales</taxon>
        <taxon>Comamonadaceae</taxon>
        <taxon>Hydrogenophaga</taxon>
    </lineage>
</organism>